<keyword evidence="3 10" id="KW-0812">Transmembrane</keyword>
<dbReference type="PANTHER" id="PTHR13466">
    <property type="entry name" value="TEX2 PROTEIN-RELATED"/>
    <property type="match status" value="1"/>
</dbReference>
<proteinExistence type="predicted"/>
<evidence type="ECO:0000256" key="3">
    <source>
        <dbReference type="ARBA" id="ARBA00022692"/>
    </source>
</evidence>
<dbReference type="GO" id="GO:0005789">
    <property type="term" value="C:endoplasmic reticulum membrane"/>
    <property type="evidence" value="ECO:0007669"/>
    <property type="project" value="UniProtKB-SubCell"/>
</dbReference>
<keyword evidence="2" id="KW-0813">Transport</keyword>
<evidence type="ECO:0000259" key="11">
    <source>
        <dbReference type="PROSITE" id="PS51847"/>
    </source>
</evidence>
<feature type="transmembrane region" description="Helical" evidence="10">
    <location>
        <begin position="378"/>
        <end position="396"/>
    </location>
</feature>
<evidence type="ECO:0000313" key="13">
    <source>
        <dbReference type="Proteomes" id="UP001458880"/>
    </source>
</evidence>
<keyword evidence="13" id="KW-1185">Reference proteome</keyword>
<accession>A0AAW1N0A1</accession>
<evidence type="ECO:0000313" key="12">
    <source>
        <dbReference type="EMBL" id="KAK9752723.1"/>
    </source>
</evidence>
<feature type="compositionally biased region" description="Polar residues" evidence="9">
    <location>
        <begin position="200"/>
        <end position="221"/>
    </location>
</feature>
<evidence type="ECO:0000256" key="5">
    <source>
        <dbReference type="ARBA" id="ARBA00022989"/>
    </source>
</evidence>
<keyword evidence="4" id="KW-0256">Endoplasmic reticulum</keyword>
<dbReference type="GO" id="GO:0008289">
    <property type="term" value="F:lipid binding"/>
    <property type="evidence" value="ECO:0007669"/>
    <property type="project" value="UniProtKB-KW"/>
</dbReference>
<dbReference type="EMBL" id="JASPKY010000018">
    <property type="protein sequence ID" value="KAK9752723.1"/>
    <property type="molecule type" value="Genomic_DNA"/>
</dbReference>
<dbReference type="PANTHER" id="PTHR13466:SF0">
    <property type="entry name" value="SMP-LTD DOMAIN-CONTAINING PROTEIN"/>
    <property type="match status" value="1"/>
</dbReference>
<sequence length="1037" mass="118189">MDNRSNNGGKVFLGRLRGKSLTTSVPSMAIRFNATAEEIEEVFTKEEDRLDDAVTESIGTVLPTEKNTDIETSPRRSILPLLGKRSISADVNSTSAQDSSPPSDPWRFLSDIKGKITKSVEVKFTEYKTRTMENEGSPKITNKDKAKDSNSKENSSLSDSEEASESSISKTCGVVSTTEGVEMSSDDDTPSLSEEDKQQHQQQPNRMESQPFTVNSKDITYSSSNTNVRQRFRVTSQKSSSPLKEGSFSSEFLENIQKIGKCPSATRRTDVINDEEAIESGVDALADLNISNFRIDSDNVLNIDEVSGTDIRNAEFGRDGFYDDLETVYAPSGFVDLRRSESSHMNWYQFGYKNKPLWLTVLCLTFYFYLPLSLYVSGFIAGGLVVSVVWCIYIKLHYDPIELKPSGITVQSFVEIPSVKEHQPLKKYEGWMNEYPEEYNPLTYHVSQTQAVYLRLQGNFLKVSHTRQKIPKRAMWNEPDYKQVFTRHRIYNLQGAKVMLLPDGLARVRQWSKKYPICIVLSKDQMNLEGPLPVVKRRDLPERDVSGVHEKKPESIQEIDNGATIEHENNNKQSVRCIQSSESVLKNDITQIFSKLVDNIDDMDPPQIATGGSSNGLWSQRTESNETFNADLISNRSDLTEIMGFQEEEDDDVSIYTEEWHDVAGPMQINPDDTRLYLFSRTCRDKEDWFRRLRLAARQNGDDDDDNNKRTLDDEYISYMRMQNVFFTNDRQEQDHQQQRIPHHLYSNDNVWVNAIIARVIFDCAREETITQRIKERIQRKLASIRLPYFIQELYCEELNLGSTTPIIKDSSTPTLDERGLWIDLDVSYEGLIVVILQTKVNLMKLKTVHISDKQSEKVIDDKPAIFHSDVDDSAESSTDDEPAKQVPINYQSVLDSKGNPVPGLGGSSKGSKKLMKMVDKIAESKFFQAATENKYIKRAMQEFSNTNLRLKVELKKCIGQLAINIPPPPSDRIWIGFRMPPELVLSAHPIVGDRSIGFMRVTSWIEKKIYKEFQKIFVIPNMEDLLIPVMSPKLPQ</sequence>
<feature type="region of interest" description="Disordered" evidence="9">
    <location>
        <begin position="90"/>
        <end position="110"/>
    </location>
</feature>
<dbReference type="PROSITE" id="PS51847">
    <property type="entry name" value="SMP"/>
    <property type="match status" value="1"/>
</dbReference>
<feature type="compositionally biased region" description="Basic and acidic residues" evidence="9">
    <location>
        <begin position="141"/>
        <end position="151"/>
    </location>
</feature>
<protein>
    <recommendedName>
        <fullName evidence="11">SMP-LTD domain-containing protein</fullName>
    </recommendedName>
</protein>
<dbReference type="GO" id="GO:0006869">
    <property type="term" value="P:lipid transport"/>
    <property type="evidence" value="ECO:0007669"/>
    <property type="project" value="UniProtKB-KW"/>
</dbReference>
<keyword evidence="8 10" id="KW-0472">Membrane</keyword>
<comment type="caution">
    <text evidence="12">The sequence shown here is derived from an EMBL/GenBank/DDBJ whole genome shotgun (WGS) entry which is preliminary data.</text>
</comment>
<keyword evidence="7" id="KW-0446">Lipid-binding</keyword>
<organism evidence="12 13">
    <name type="scientific">Popillia japonica</name>
    <name type="common">Japanese beetle</name>
    <dbReference type="NCBI Taxonomy" id="7064"/>
    <lineage>
        <taxon>Eukaryota</taxon>
        <taxon>Metazoa</taxon>
        <taxon>Ecdysozoa</taxon>
        <taxon>Arthropoda</taxon>
        <taxon>Hexapoda</taxon>
        <taxon>Insecta</taxon>
        <taxon>Pterygota</taxon>
        <taxon>Neoptera</taxon>
        <taxon>Endopterygota</taxon>
        <taxon>Coleoptera</taxon>
        <taxon>Polyphaga</taxon>
        <taxon>Scarabaeiformia</taxon>
        <taxon>Scarabaeidae</taxon>
        <taxon>Rutelinae</taxon>
        <taxon>Popillia</taxon>
    </lineage>
</organism>
<evidence type="ECO:0000256" key="8">
    <source>
        <dbReference type="ARBA" id="ARBA00023136"/>
    </source>
</evidence>
<gene>
    <name evidence="12" type="ORF">QE152_g4042</name>
</gene>
<name>A0AAW1N0A1_POPJA</name>
<evidence type="ECO:0000256" key="10">
    <source>
        <dbReference type="SAM" id="Phobius"/>
    </source>
</evidence>
<keyword evidence="6" id="KW-0445">Lipid transport</keyword>
<evidence type="ECO:0000256" key="6">
    <source>
        <dbReference type="ARBA" id="ARBA00023055"/>
    </source>
</evidence>
<comment type="subcellular location">
    <subcellularLocation>
        <location evidence="1">Endoplasmic reticulum membrane</location>
    </subcellularLocation>
</comment>
<evidence type="ECO:0000256" key="9">
    <source>
        <dbReference type="SAM" id="MobiDB-lite"/>
    </source>
</evidence>
<dbReference type="Proteomes" id="UP001458880">
    <property type="component" value="Unassembled WGS sequence"/>
</dbReference>
<reference evidence="12 13" key="1">
    <citation type="journal article" date="2024" name="BMC Genomics">
        <title>De novo assembly and annotation of Popillia japonica's genome with initial clues to its potential as an invasive pest.</title>
        <authorList>
            <person name="Cucini C."/>
            <person name="Boschi S."/>
            <person name="Funari R."/>
            <person name="Cardaioli E."/>
            <person name="Iannotti N."/>
            <person name="Marturano G."/>
            <person name="Paoli F."/>
            <person name="Bruttini M."/>
            <person name="Carapelli A."/>
            <person name="Frati F."/>
            <person name="Nardi F."/>
        </authorList>
    </citation>
    <scope>NUCLEOTIDE SEQUENCE [LARGE SCALE GENOMIC DNA]</scope>
    <source>
        <strain evidence="12">DMR45628</strain>
    </source>
</reference>
<dbReference type="AlphaFoldDB" id="A0AAW1N0A1"/>
<keyword evidence="5 10" id="KW-1133">Transmembrane helix</keyword>
<feature type="region of interest" description="Disordered" evidence="9">
    <location>
        <begin position="132"/>
        <end position="221"/>
    </location>
</feature>
<evidence type="ECO:0000256" key="1">
    <source>
        <dbReference type="ARBA" id="ARBA00004586"/>
    </source>
</evidence>
<dbReference type="CDD" id="cd21675">
    <property type="entry name" value="SMP_TEX2"/>
    <property type="match status" value="1"/>
</dbReference>
<evidence type="ECO:0000256" key="2">
    <source>
        <dbReference type="ARBA" id="ARBA00022448"/>
    </source>
</evidence>
<feature type="compositionally biased region" description="Polar residues" evidence="9">
    <location>
        <begin position="90"/>
        <end position="101"/>
    </location>
</feature>
<dbReference type="InterPro" id="IPR031468">
    <property type="entry name" value="SMP_LBD"/>
</dbReference>
<evidence type="ECO:0000256" key="7">
    <source>
        <dbReference type="ARBA" id="ARBA00023121"/>
    </source>
</evidence>
<feature type="domain" description="SMP-LTD" evidence="11">
    <location>
        <begin position="746"/>
        <end position="1029"/>
    </location>
</feature>
<evidence type="ECO:0000256" key="4">
    <source>
        <dbReference type="ARBA" id="ARBA00022824"/>
    </source>
</evidence>